<dbReference type="EMBL" id="JBHSUA010000015">
    <property type="protein sequence ID" value="MFC6396816.1"/>
    <property type="molecule type" value="Genomic_DNA"/>
</dbReference>
<keyword evidence="4" id="KW-1185">Reference proteome</keyword>
<organism evidence="3 4">
    <name type="scientific">Luteococcus sanguinis</name>
    <dbReference type="NCBI Taxonomy" id="174038"/>
    <lineage>
        <taxon>Bacteria</taxon>
        <taxon>Bacillati</taxon>
        <taxon>Actinomycetota</taxon>
        <taxon>Actinomycetes</taxon>
        <taxon>Propionibacteriales</taxon>
        <taxon>Propionibacteriaceae</taxon>
        <taxon>Luteococcus</taxon>
    </lineage>
</organism>
<comment type="caution">
    <text evidence="3">The sequence shown here is derived from an EMBL/GenBank/DDBJ whole genome shotgun (WGS) entry which is preliminary data.</text>
</comment>
<evidence type="ECO:0000313" key="4">
    <source>
        <dbReference type="Proteomes" id="UP001596266"/>
    </source>
</evidence>
<name>A0ABW1X105_9ACTN</name>
<dbReference type="CDD" id="cd00293">
    <property type="entry name" value="USP-like"/>
    <property type="match status" value="1"/>
</dbReference>
<comment type="similarity">
    <text evidence="1">Belongs to the universal stress protein A family.</text>
</comment>
<dbReference type="PRINTS" id="PR01438">
    <property type="entry name" value="UNVRSLSTRESS"/>
</dbReference>
<protein>
    <submittedName>
        <fullName evidence="3">Universal stress protein</fullName>
    </submittedName>
</protein>
<dbReference type="PANTHER" id="PTHR31964">
    <property type="entry name" value="ADENINE NUCLEOTIDE ALPHA HYDROLASES-LIKE SUPERFAMILY PROTEIN"/>
    <property type="match status" value="1"/>
</dbReference>
<dbReference type="Pfam" id="PF00582">
    <property type="entry name" value="Usp"/>
    <property type="match status" value="2"/>
</dbReference>
<dbReference type="Gene3D" id="3.40.50.620">
    <property type="entry name" value="HUPs"/>
    <property type="match status" value="2"/>
</dbReference>
<sequence length="302" mass="31505">MNEQFTTAGRIVVGIDGSTQSQVAIEWAARRAIRDGVGLTLVLALAPLQVPNRTSVFRVLHEGIDFLAEVEKAGRKRLAVAEQETHARWPELDLQAVLLRETEPSVALVGASADAHLVVTGTRGLGAVRGAALGSVSSHLVAHARGRVVIVPETGASDPATPGLVVVGVDDAAQSAATLDAALDEATRANGRVLAIHAWEYTPSSFVGVPEIDLGAFDDTRELLTAALDRFVGEHNSTVPVETRVEVGSAGAALVEASHEAELVVVGTRGRSGLSGLLLGSTCREVVRRALCPVLVVPAPRT</sequence>
<evidence type="ECO:0000313" key="3">
    <source>
        <dbReference type="EMBL" id="MFC6396816.1"/>
    </source>
</evidence>
<reference evidence="4" key="1">
    <citation type="journal article" date="2019" name="Int. J. Syst. Evol. Microbiol.">
        <title>The Global Catalogue of Microorganisms (GCM) 10K type strain sequencing project: providing services to taxonomists for standard genome sequencing and annotation.</title>
        <authorList>
            <consortium name="The Broad Institute Genomics Platform"/>
            <consortium name="The Broad Institute Genome Sequencing Center for Infectious Disease"/>
            <person name="Wu L."/>
            <person name="Ma J."/>
        </authorList>
    </citation>
    <scope>NUCLEOTIDE SEQUENCE [LARGE SCALE GENOMIC DNA]</scope>
    <source>
        <strain evidence="4">CGMCC 1.15277</strain>
    </source>
</reference>
<proteinExistence type="inferred from homology"/>
<dbReference type="InterPro" id="IPR006015">
    <property type="entry name" value="Universal_stress_UspA"/>
</dbReference>
<dbReference type="RefSeq" id="WP_343884185.1">
    <property type="nucleotide sequence ID" value="NZ_BAAAKI010000001.1"/>
</dbReference>
<dbReference type="SUPFAM" id="SSF52402">
    <property type="entry name" value="Adenine nucleotide alpha hydrolases-like"/>
    <property type="match status" value="2"/>
</dbReference>
<evidence type="ECO:0000259" key="2">
    <source>
        <dbReference type="Pfam" id="PF00582"/>
    </source>
</evidence>
<dbReference type="PANTHER" id="PTHR31964:SF113">
    <property type="entry name" value="USPA DOMAIN-CONTAINING PROTEIN"/>
    <property type="match status" value="1"/>
</dbReference>
<dbReference type="InterPro" id="IPR014729">
    <property type="entry name" value="Rossmann-like_a/b/a_fold"/>
</dbReference>
<feature type="domain" description="UspA" evidence="2">
    <location>
        <begin position="10"/>
        <end position="152"/>
    </location>
</feature>
<dbReference type="Proteomes" id="UP001596266">
    <property type="component" value="Unassembled WGS sequence"/>
</dbReference>
<accession>A0ABW1X105</accession>
<gene>
    <name evidence="3" type="ORF">ACFP57_07435</name>
</gene>
<evidence type="ECO:0000256" key="1">
    <source>
        <dbReference type="ARBA" id="ARBA00008791"/>
    </source>
</evidence>
<dbReference type="InterPro" id="IPR006016">
    <property type="entry name" value="UspA"/>
</dbReference>
<feature type="domain" description="UspA" evidence="2">
    <location>
        <begin position="165"/>
        <end position="298"/>
    </location>
</feature>